<comment type="subunit">
    <text evidence="2 5">Homopentamer.</text>
</comment>
<dbReference type="GO" id="GO:0007155">
    <property type="term" value="P:cell adhesion"/>
    <property type="evidence" value="ECO:0007669"/>
    <property type="project" value="InterPro"/>
</dbReference>
<evidence type="ECO:0000256" key="3">
    <source>
        <dbReference type="ARBA" id="ARBA00023054"/>
    </source>
</evidence>
<proteinExistence type="inferred from homology"/>
<feature type="domain" description="Flagellar hook-associated protein 2 C-terminal" evidence="7">
    <location>
        <begin position="321"/>
        <end position="550"/>
    </location>
</feature>
<dbReference type="GO" id="GO:0005576">
    <property type="term" value="C:extracellular region"/>
    <property type="evidence" value="ECO:0007669"/>
    <property type="project" value="UniProtKB-SubCell"/>
</dbReference>
<dbReference type="GO" id="GO:0071973">
    <property type="term" value="P:bacterial-type flagellum-dependent cell motility"/>
    <property type="evidence" value="ECO:0007669"/>
    <property type="project" value="TreeGrafter"/>
</dbReference>
<dbReference type="PANTHER" id="PTHR30288">
    <property type="entry name" value="FLAGELLAR CAP/ASSEMBLY PROTEIN FLID"/>
    <property type="match status" value="1"/>
</dbReference>
<evidence type="ECO:0000313" key="8">
    <source>
        <dbReference type="EMBL" id="QCI27821.1"/>
    </source>
</evidence>
<feature type="domain" description="Flagellar hook-associated protein 2 N-terminal" evidence="6">
    <location>
        <begin position="14"/>
        <end position="110"/>
    </location>
</feature>
<dbReference type="Proteomes" id="UP000298805">
    <property type="component" value="Chromosome"/>
</dbReference>
<dbReference type="GO" id="GO:0009421">
    <property type="term" value="C:bacterial-type flagellum filament cap"/>
    <property type="evidence" value="ECO:0007669"/>
    <property type="project" value="InterPro"/>
</dbReference>
<reference evidence="9 10" key="2">
    <citation type="submission" date="2018-11" db="EMBL/GenBank/DDBJ databases">
        <title>Genomic Encyclopedia of Type Strains, Phase IV (KMG-IV): sequencing the most valuable type-strain genomes for metagenomic binning, comparative biology and taxonomic classification.</title>
        <authorList>
            <person name="Goeker M."/>
        </authorList>
    </citation>
    <scope>NUCLEOTIDE SEQUENCE [LARGE SCALE GENOMIC DNA]</scope>
    <source>
        <strain evidence="9 10">DSM 27783</strain>
    </source>
</reference>
<organism evidence="9 10">
    <name type="scientific">Caminibacter pacificus</name>
    <dbReference type="NCBI Taxonomy" id="1424653"/>
    <lineage>
        <taxon>Bacteria</taxon>
        <taxon>Pseudomonadati</taxon>
        <taxon>Campylobacterota</taxon>
        <taxon>Epsilonproteobacteria</taxon>
        <taxon>Nautiliales</taxon>
        <taxon>Nautiliaceae</taxon>
        <taxon>Caminibacter</taxon>
    </lineage>
</organism>
<dbReference type="Proteomes" id="UP000272781">
    <property type="component" value="Unassembled WGS sequence"/>
</dbReference>
<dbReference type="EMBL" id="RJVK01000002">
    <property type="protein sequence ID" value="ROR40004.1"/>
    <property type="molecule type" value="Genomic_DNA"/>
</dbReference>
<comment type="subcellular location">
    <subcellularLocation>
        <location evidence="5">Secreted</location>
    </subcellularLocation>
    <subcellularLocation>
        <location evidence="5">Bacterial flagellum</location>
    </subcellularLocation>
</comment>
<protein>
    <recommendedName>
        <fullName evidence="5">Flagellar hook-associated protein 2</fullName>
        <shortName evidence="5">HAP2</shortName>
    </recommendedName>
    <alternativeName>
        <fullName evidence="5">Flagellar cap protein</fullName>
    </alternativeName>
</protein>
<evidence type="ECO:0000256" key="1">
    <source>
        <dbReference type="ARBA" id="ARBA00009764"/>
    </source>
</evidence>
<evidence type="ECO:0000256" key="4">
    <source>
        <dbReference type="ARBA" id="ARBA00023143"/>
    </source>
</evidence>
<evidence type="ECO:0000313" key="9">
    <source>
        <dbReference type="EMBL" id="ROR40004.1"/>
    </source>
</evidence>
<comment type="similarity">
    <text evidence="1 5">Belongs to the FliD family.</text>
</comment>
<evidence type="ECO:0000256" key="5">
    <source>
        <dbReference type="RuleBase" id="RU362066"/>
    </source>
</evidence>
<evidence type="ECO:0000313" key="11">
    <source>
        <dbReference type="Proteomes" id="UP000298805"/>
    </source>
</evidence>
<evidence type="ECO:0000259" key="6">
    <source>
        <dbReference type="Pfam" id="PF02465"/>
    </source>
</evidence>
<evidence type="ECO:0000313" key="10">
    <source>
        <dbReference type="Proteomes" id="UP000272781"/>
    </source>
</evidence>
<keyword evidence="9" id="KW-0969">Cilium</keyword>
<dbReference type="InterPro" id="IPR003481">
    <property type="entry name" value="FliD_N"/>
</dbReference>
<keyword evidence="4 5" id="KW-0975">Bacterial flagellum</keyword>
<dbReference type="Pfam" id="PF02465">
    <property type="entry name" value="FliD_N"/>
    <property type="match status" value="1"/>
</dbReference>
<evidence type="ECO:0000256" key="2">
    <source>
        <dbReference type="ARBA" id="ARBA00011255"/>
    </source>
</evidence>
<dbReference type="RefSeq" id="WP_123352388.1">
    <property type="nucleotide sequence ID" value="NZ_CP027432.2"/>
</dbReference>
<dbReference type="AlphaFoldDB" id="A0AAJ4RCS6"/>
<dbReference type="EMBL" id="CP027432">
    <property type="protein sequence ID" value="QCI27821.1"/>
    <property type="molecule type" value="Genomic_DNA"/>
</dbReference>
<keyword evidence="11" id="KW-1185">Reference proteome</keyword>
<dbReference type="InterPro" id="IPR040026">
    <property type="entry name" value="FliD"/>
</dbReference>
<dbReference type="GO" id="GO:0009424">
    <property type="term" value="C:bacterial-type flagellum hook"/>
    <property type="evidence" value="ECO:0007669"/>
    <property type="project" value="UniProtKB-UniRule"/>
</dbReference>
<keyword evidence="5" id="KW-0964">Secreted</keyword>
<reference evidence="11" key="1">
    <citation type="submission" date="2018-03" db="EMBL/GenBank/DDBJ databases">
        <title>A comparative analysis of the Nautiliaceae.</title>
        <authorList>
            <person name="Grosche A."/>
            <person name="Smedile F."/>
            <person name="Vetriani C."/>
        </authorList>
    </citation>
    <scope>NUCLEOTIDE SEQUENCE [LARGE SCALE GENOMIC DNA]</scope>
    <source>
        <strain evidence="11">TB6</strain>
    </source>
</reference>
<keyword evidence="9" id="KW-0966">Cell projection</keyword>
<keyword evidence="9" id="KW-0282">Flagellum</keyword>
<dbReference type="Pfam" id="PF07195">
    <property type="entry name" value="FliD_C"/>
    <property type="match status" value="1"/>
</dbReference>
<reference evidence="8" key="3">
    <citation type="submission" date="2019-06" db="EMBL/GenBank/DDBJ databases">
        <title>A comparative analysis of the Nautiliaceae.</title>
        <authorList>
            <person name="Grosche A."/>
            <person name="Smedile F."/>
            <person name="Vetriani C."/>
        </authorList>
    </citation>
    <scope>NUCLEOTIDE SEQUENCE</scope>
    <source>
        <strain evidence="8">TB6</strain>
    </source>
</reference>
<sequence length="568" mass="61859">MADLGTLSSLGIGSGVLNYDVIDKLKNADKDIMVKPLEDKLDLLKKKESALSQFITIGSQVKTDILDIADGTLFAKVNTDVSGSSVSVDANDGVTPQEFTINVNQLAQNDVYESNGFASSDSVVNNTGSDVKLAIGIGGVTTEFTLQAGATLQDLKDAINNANAGVTASIIDTGIGDNPYKLVLKADETGEDNYIQFDYSALEDLGFNATNYTSAQFSSDTDVVNNSGSDQTFSITVNGTQYSMSVADGTTVSDFISALNNGDLKDSDGNSLKVNASFNSDTGKIEFDVQAIGDISIDDTGLLTNFNDNTDFTNSNRLQTAQDALFTYNGVEVERSSNTVEDLITGVKITLNSTGESTVDIKNNVDDIVDAMKKFVADYNAMISNLQNLTAYDKDQKTVGLFQGDSDFTMLSSIFSNDLFGTIRSYTVDSTDRNGNSYQQNALFSAADLGFSMDRNGMLSFDETKFRESYQNNPDLTKSFSEDIFTKLKTDFDRTITGDNSNLSLLDNQIKDEEKSYQDRIDAMNKYLETKYEVMAKQFAAYDEMINKFNTMSQSLNMAIEQTINSKQ</sequence>
<name>A0AAJ4RCS6_9BACT</name>
<keyword evidence="3" id="KW-0175">Coiled coil</keyword>
<dbReference type="PANTHER" id="PTHR30288:SF0">
    <property type="entry name" value="FLAGELLAR HOOK-ASSOCIATED PROTEIN 2"/>
    <property type="match status" value="1"/>
</dbReference>
<evidence type="ECO:0000259" key="7">
    <source>
        <dbReference type="Pfam" id="PF07195"/>
    </source>
</evidence>
<gene>
    <name evidence="8" type="ORF">C6V80_02220</name>
    <name evidence="9" type="ORF">EDC58_0984</name>
</gene>
<accession>A0AAJ4RCS6</accession>
<dbReference type="InterPro" id="IPR010809">
    <property type="entry name" value="FliD_C"/>
</dbReference>
<comment type="function">
    <text evidence="5">Required for morphogenesis and for the elongation of the flagellar filament by facilitating polymerization of the flagellin monomers at the tip of growing filament. Forms a capping structure, which prevents flagellin subunits (transported through the central channel of the flagellum) from leaking out without polymerization at the distal end.</text>
</comment>